<dbReference type="NCBIfam" id="NF002208">
    <property type="entry name" value="PRK01099.1-3"/>
    <property type="match status" value="1"/>
</dbReference>
<dbReference type="HAMAP" id="MF_00192">
    <property type="entry name" value="RNApol_arch_Rpo6"/>
    <property type="match status" value="1"/>
</dbReference>
<keyword evidence="3" id="KW-0963">Cytoplasm</keyword>
<comment type="subcellular location">
    <subcellularLocation>
        <location evidence="3">Cytoplasm</location>
    </subcellularLocation>
</comment>
<dbReference type="InterPro" id="IPR036161">
    <property type="entry name" value="RPB6/omega-like_sf"/>
</dbReference>
<dbReference type="EMBL" id="JAPTGB010000009">
    <property type="protein sequence ID" value="MCZ0860641.1"/>
    <property type="molecule type" value="Genomic_DNA"/>
</dbReference>
<proteinExistence type="inferred from homology"/>
<dbReference type="PIRSF" id="PIRSF000778">
    <property type="entry name" value="RpoK/RPB6"/>
    <property type="match status" value="1"/>
</dbReference>
<evidence type="ECO:0000256" key="2">
    <source>
        <dbReference type="ARBA" id="ARBA00023163"/>
    </source>
</evidence>
<keyword evidence="1 3" id="KW-0240">DNA-directed RNA polymerase</keyword>
<dbReference type="GO" id="GO:0000428">
    <property type="term" value="C:DNA-directed RNA polymerase complex"/>
    <property type="evidence" value="ECO:0007669"/>
    <property type="project" value="UniProtKB-KW"/>
</dbReference>
<sequence>MIYTRYERARIIGARALQISMGAPILVRTTKIDPLEIALVEFDENMVPITVKRPAGAKIEVQ</sequence>
<dbReference type="RefSeq" id="WP_268922871.1">
    <property type="nucleotide sequence ID" value="NZ_JAPTGB010000009.1"/>
</dbReference>
<comment type="subunit">
    <text evidence="3">Part of the RNA polymerase complex.</text>
</comment>
<dbReference type="Proteomes" id="UP001141422">
    <property type="component" value="Unassembled WGS sequence"/>
</dbReference>
<dbReference type="InterPro" id="IPR006111">
    <property type="entry name" value="Rpo6/Rpb6"/>
</dbReference>
<comment type="caution">
    <text evidence="4">The sequence shown here is derived from an EMBL/GenBank/DDBJ whole genome shotgun (WGS) entry which is preliminary data.</text>
</comment>
<dbReference type="SMART" id="SM01409">
    <property type="entry name" value="RNA_pol_Rpb6"/>
    <property type="match status" value="1"/>
</dbReference>
<dbReference type="SUPFAM" id="SSF63562">
    <property type="entry name" value="RPB6/omega subunit-like"/>
    <property type="match status" value="1"/>
</dbReference>
<dbReference type="PANTHER" id="PTHR47227">
    <property type="entry name" value="DNA-DIRECTED RNA POLYMERASE SUBUNIT K"/>
    <property type="match status" value="1"/>
</dbReference>
<reference evidence="4" key="1">
    <citation type="submission" date="2022-12" db="EMBL/GenBank/DDBJ databases">
        <title>Isolation and characterisation of novel Methanocorpusculum spp. from native Australian herbivores indicates the genus is ancestrally host-associated.</title>
        <authorList>
            <person name="Volmer J.G."/>
            <person name="Soo R.M."/>
            <person name="Evans P.N."/>
            <person name="Hoedt E.C."/>
            <person name="Astorga Alsina A.L."/>
            <person name="Woodcroft B.J."/>
            <person name="Tyson G.W."/>
            <person name="Hugenholtz P."/>
            <person name="Morrison M."/>
        </authorList>
    </citation>
    <scope>NUCLEOTIDE SEQUENCE</scope>
    <source>
        <strain evidence="4">MG</strain>
    </source>
</reference>
<accession>A0ABT4IGF7</accession>
<dbReference type="EC" id="2.7.7.6" evidence="3"/>
<evidence type="ECO:0000256" key="1">
    <source>
        <dbReference type="ARBA" id="ARBA00022478"/>
    </source>
</evidence>
<evidence type="ECO:0000313" key="5">
    <source>
        <dbReference type="Proteomes" id="UP001141422"/>
    </source>
</evidence>
<keyword evidence="3 4" id="KW-0808">Transferase</keyword>
<comment type="catalytic activity">
    <reaction evidence="3">
        <text>RNA(n) + a ribonucleoside 5'-triphosphate = RNA(n+1) + diphosphate</text>
        <dbReference type="Rhea" id="RHEA:21248"/>
        <dbReference type="Rhea" id="RHEA-COMP:14527"/>
        <dbReference type="Rhea" id="RHEA-COMP:17342"/>
        <dbReference type="ChEBI" id="CHEBI:33019"/>
        <dbReference type="ChEBI" id="CHEBI:61557"/>
        <dbReference type="ChEBI" id="CHEBI:140395"/>
        <dbReference type="EC" id="2.7.7.6"/>
    </reaction>
</comment>
<evidence type="ECO:0000256" key="3">
    <source>
        <dbReference type="HAMAP-Rule" id="MF_00192"/>
    </source>
</evidence>
<dbReference type="InterPro" id="IPR020708">
    <property type="entry name" value="DNA-dir_RNA_polK_14-18kDa_CS"/>
</dbReference>
<dbReference type="PROSITE" id="PS01111">
    <property type="entry name" value="RNA_POL_K_14KD"/>
    <property type="match status" value="1"/>
</dbReference>
<name>A0ABT4IGF7_9EURY</name>
<keyword evidence="3 4" id="KW-0548">Nucleotidyltransferase</keyword>
<dbReference type="PANTHER" id="PTHR47227:SF5">
    <property type="entry name" value="DNA-DIRECTED RNA POLYMERASES I, II, AND III SUBUNIT RPABC2"/>
    <property type="match status" value="1"/>
</dbReference>
<protein>
    <recommendedName>
        <fullName evidence="3">DNA-directed RNA polymerase subunit Rpo6</fullName>
        <ecNumber evidence="3">2.7.7.6</ecNumber>
    </recommendedName>
    <alternativeName>
        <fullName evidence="3">DNA-directed RNA polymerase subunit K</fullName>
    </alternativeName>
</protein>
<dbReference type="InterPro" id="IPR006110">
    <property type="entry name" value="Pol_omega/Rpo6/RPB6"/>
</dbReference>
<keyword evidence="5" id="KW-1185">Reference proteome</keyword>
<comment type="function">
    <text evidence="3">DNA-dependent RNA polymerase (RNAP) catalyzes the transcription of DNA into RNA using the four ribonucleoside triphosphates as substrates.</text>
</comment>
<dbReference type="GO" id="GO:0003899">
    <property type="term" value="F:DNA-directed RNA polymerase activity"/>
    <property type="evidence" value="ECO:0007669"/>
    <property type="project" value="UniProtKB-EC"/>
</dbReference>
<evidence type="ECO:0000313" key="4">
    <source>
        <dbReference type="EMBL" id="MCZ0860641.1"/>
    </source>
</evidence>
<comment type="similarity">
    <text evidence="3">Belongs to the archaeal Rpo6/eukaryotic RPB6 RNA polymerase subunit family.</text>
</comment>
<organism evidence="4 5">
    <name type="scientific">Methanocorpusculum petauri</name>
    <dbReference type="NCBI Taxonomy" id="3002863"/>
    <lineage>
        <taxon>Archaea</taxon>
        <taxon>Methanobacteriati</taxon>
        <taxon>Methanobacteriota</taxon>
        <taxon>Stenosarchaea group</taxon>
        <taxon>Methanomicrobia</taxon>
        <taxon>Methanomicrobiales</taxon>
        <taxon>Methanocorpusculaceae</taxon>
        <taxon>Methanocorpusculum</taxon>
    </lineage>
</organism>
<gene>
    <name evidence="3" type="primary">rpo6</name>
    <name evidence="3" type="synonym">rpoK</name>
    <name evidence="4" type="ORF">O0S10_05275</name>
</gene>
<keyword evidence="2 3" id="KW-0804">Transcription</keyword>
<dbReference type="Pfam" id="PF01192">
    <property type="entry name" value="RNA_pol_Rpb6"/>
    <property type="match status" value="1"/>
</dbReference>
<dbReference type="Gene3D" id="3.90.940.10">
    <property type="match status" value="1"/>
</dbReference>